<keyword evidence="12" id="KW-1185">Reference proteome</keyword>
<protein>
    <recommendedName>
        <fullName evidence="4">long-chain-fatty-acyl-CoA reductase</fullName>
        <ecNumber evidence="4">1.2.1.50</ecNumber>
    </recommendedName>
</protein>
<sequence>MILIPNNIQAHFTTLVGSASDFHIQPTKVWEEQTITFLNTLSARLRRHPEANTLPDLMALAFWLRKANLLSMKTRPNSNRLSVGLGLTFHICPANVPINFAYSLAFALLAGNSCVLRLSSKSNRSTDIALQTLSQLLLESEYQPIAQRVFLIRYAHNDDVTAFWLSQAAGRVIWGGDHTINKMRQFATPPRSREIAFADRYSLCLLDATYISCCSDDLINTHCHHFYNDIYQLDQAGCSSPQLCVWLGDDSSVIEAKSRLWQRLADIAADKYAIEDIQVLNKFVDTCNAAIDHEDIANIEIASPELTRIEVKSINISQQSFRGTSGLIYETRIKSIAQLAPLINEKVQTLSYLGVEKSTIAEFIYSNGCSGIDRIVPIGNALNMHNLWDGYDIITTLSRIVTID</sequence>
<dbReference type="Gene3D" id="3.40.605.10">
    <property type="entry name" value="Aldehyde Dehydrogenase, Chain A, domain 1"/>
    <property type="match status" value="1"/>
</dbReference>
<dbReference type="EMBL" id="WEIA01000001">
    <property type="protein sequence ID" value="NLR19789.1"/>
    <property type="molecule type" value="Genomic_DNA"/>
</dbReference>
<comment type="pathway">
    <text evidence="2">Lipid metabolism; fatty acid reduction for biolumincescence.</text>
</comment>
<name>A0A8I2KJT9_9GAMM</name>
<dbReference type="UniPathway" id="UPA00569"/>
<comment type="catalytic activity">
    <reaction evidence="8">
        <text>a long-chain fatty aldehyde + NADP(+) + CoA = a long-chain fatty acyl-CoA + NADPH + H(+)</text>
        <dbReference type="Rhea" id="RHEA:15437"/>
        <dbReference type="ChEBI" id="CHEBI:15378"/>
        <dbReference type="ChEBI" id="CHEBI:17176"/>
        <dbReference type="ChEBI" id="CHEBI:57287"/>
        <dbReference type="ChEBI" id="CHEBI:57783"/>
        <dbReference type="ChEBI" id="CHEBI:58349"/>
        <dbReference type="ChEBI" id="CHEBI:83139"/>
        <dbReference type="EC" id="1.2.1.50"/>
    </reaction>
</comment>
<gene>
    <name evidence="9" type="ORF">F9Y85_00275</name>
    <name evidence="10" type="ORF">R5H13_13295</name>
</gene>
<keyword evidence="5" id="KW-0521">NADP</keyword>
<evidence type="ECO:0000313" key="10">
    <source>
        <dbReference type="EMBL" id="WOX27626.1"/>
    </source>
</evidence>
<evidence type="ECO:0000256" key="7">
    <source>
        <dbReference type="ARBA" id="ARBA00023223"/>
    </source>
</evidence>
<dbReference type="GO" id="GO:0003995">
    <property type="term" value="F:acyl-CoA dehydrogenase activity"/>
    <property type="evidence" value="ECO:0007669"/>
    <property type="project" value="InterPro"/>
</dbReference>
<evidence type="ECO:0000313" key="9">
    <source>
        <dbReference type="EMBL" id="NLR19789.1"/>
    </source>
</evidence>
<evidence type="ECO:0000313" key="12">
    <source>
        <dbReference type="Proteomes" id="UP001304419"/>
    </source>
</evidence>
<evidence type="ECO:0000256" key="8">
    <source>
        <dbReference type="ARBA" id="ARBA00049412"/>
    </source>
</evidence>
<dbReference type="RefSeq" id="WP_193521378.1">
    <property type="nucleotide sequence ID" value="NZ_CBCSDF010000003.1"/>
</dbReference>
<evidence type="ECO:0000256" key="1">
    <source>
        <dbReference type="ARBA" id="ARBA00003277"/>
    </source>
</evidence>
<reference evidence="9" key="1">
    <citation type="submission" date="2019-10" db="EMBL/GenBank/DDBJ databases">
        <authorList>
            <person name="Paulsen S."/>
        </authorList>
    </citation>
    <scope>NUCLEOTIDE SEQUENCE</scope>
    <source>
        <strain evidence="9">LMG 19692</strain>
    </source>
</reference>
<dbReference type="InterPro" id="IPR016162">
    <property type="entry name" value="Ald_DH_N"/>
</dbReference>
<dbReference type="EMBL" id="CP137578">
    <property type="protein sequence ID" value="WOX27626.1"/>
    <property type="molecule type" value="Genomic_DNA"/>
</dbReference>
<comment type="function">
    <text evidence="1">LuxC is the fatty acid reductase enzyme responsible for synthesis of the aldehyde substrate for the luminescent reaction catalyzed by luciferase.</text>
</comment>
<evidence type="ECO:0000256" key="5">
    <source>
        <dbReference type="ARBA" id="ARBA00022857"/>
    </source>
</evidence>
<evidence type="ECO:0000256" key="6">
    <source>
        <dbReference type="ARBA" id="ARBA00023002"/>
    </source>
</evidence>
<dbReference type="AlphaFoldDB" id="A0A8I2KJT9"/>
<dbReference type="SUPFAM" id="SSF53720">
    <property type="entry name" value="ALDH-like"/>
    <property type="match status" value="1"/>
</dbReference>
<evidence type="ECO:0000256" key="4">
    <source>
        <dbReference type="ARBA" id="ARBA00013020"/>
    </source>
</evidence>
<dbReference type="Proteomes" id="UP001304419">
    <property type="component" value="Chromosome 1"/>
</dbReference>
<proteinExistence type="inferred from homology"/>
<dbReference type="Pfam" id="PF05893">
    <property type="entry name" value="LuxC"/>
    <property type="match status" value="1"/>
</dbReference>
<dbReference type="InterPro" id="IPR016161">
    <property type="entry name" value="Ald_DH/histidinol_DH"/>
</dbReference>
<keyword evidence="6" id="KW-0560">Oxidoreductase</keyword>
<reference evidence="10 12" key="2">
    <citation type="submission" date="2023-10" db="EMBL/GenBank/DDBJ databases">
        <title>To unveil natural product biosynthetic capacity in Pseudoalteromonas.</title>
        <authorList>
            <person name="Wang J."/>
        </authorList>
    </citation>
    <scope>NUCLEOTIDE SEQUENCE [LARGE SCALE GENOMIC DNA]</scope>
    <source>
        <strain evidence="10 12">DSM 15914</strain>
    </source>
</reference>
<organism evidence="9 11">
    <name type="scientific">Pseudoalteromonas maricaloris</name>
    <dbReference type="NCBI Taxonomy" id="184924"/>
    <lineage>
        <taxon>Bacteria</taxon>
        <taxon>Pseudomonadati</taxon>
        <taxon>Pseudomonadota</taxon>
        <taxon>Gammaproteobacteria</taxon>
        <taxon>Alteromonadales</taxon>
        <taxon>Pseudoalteromonadaceae</taxon>
        <taxon>Pseudoalteromonas</taxon>
    </lineage>
</organism>
<dbReference type="GO" id="GO:0050062">
    <property type="term" value="F:long-chain-fatty-acyl-CoA reductase activity"/>
    <property type="evidence" value="ECO:0007669"/>
    <property type="project" value="UniProtKB-EC"/>
</dbReference>
<dbReference type="GO" id="GO:0008218">
    <property type="term" value="P:bioluminescence"/>
    <property type="evidence" value="ECO:0007669"/>
    <property type="project" value="UniProtKB-KW"/>
</dbReference>
<dbReference type="InterPro" id="IPR008670">
    <property type="entry name" value="CoA_reduct_LuxC"/>
</dbReference>
<keyword evidence="7" id="KW-0455">Luminescence</keyword>
<dbReference type="Proteomes" id="UP000646877">
    <property type="component" value="Unassembled WGS sequence"/>
</dbReference>
<evidence type="ECO:0000313" key="11">
    <source>
        <dbReference type="Proteomes" id="UP000646877"/>
    </source>
</evidence>
<accession>A0A8I2KJT9</accession>
<comment type="similarity">
    <text evidence="3">Belongs to the LuxC family.</text>
</comment>
<dbReference type="EC" id="1.2.1.50" evidence="4"/>
<evidence type="ECO:0000256" key="3">
    <source>
        <dbReference type="ARBA" id="ARBA00010915"/>
    </source>
</evidence>
<evidence type="ECO:0000256" key="2">
    <source>
        <dbReference type="ARBA" id="ARBA00004908"/>
    </source>
</evidence>